<dbReference type="GO" id="GO:0046983">
    <property type="term" value="F:protein dimerization activity"/>
    <property type="evidence" value="ECO:0007669"/>
    <property type="project" value="InterPro"/>
</dbReference>
<organism evidence="7 8">
    <name type="scientific">Streptomyces aidingensis</name>
    <dbReference type="NCBI Taxonomy" id="910347"/>
    <lineage>
        <taxon>Bacteria</taxon>
        <taxon>Bacillati</taxon>
        <taxon>Actinomycetota</taxon>
        <taxon>Actinomycetes</taxon>
        <taxon>Kitasatosporales</taxon>
        <taxon>Streptomycetaceae</taxon>
        <taxon>Streptomyces</taxon>
    </lineage>
</organism>
<feature type="transmembrane region" description="Helical" evidence="5">
    <location>
        <begin position="77"/>
        <end position="98"/>
    </location>
</feature>
<dbReference type="Proteomes" id="UP000199207">
    <property type="component" value="Unassembled WGS sequence"/>
</dbReference>
<reference evidence="7 8" key="1">
    <citation type="submission" date="2016-10" db="EMBL/GenBank/DDBJ databases">
        <authorList>
            <person name="de Groot N.N."/>
        </authorList>
    </citation>
    <scope>NUCLEOTIDE SEQUENCE [LARGE SCALE GENOMIC DNA]</scope>
    <source>
        <strain evidence="7 8">CGMCC 4.5739</strain>
    </source>
</reference>
<dbReference type="GO" id="GO:0000155">
    <property type="term" value="F:phosphorelay sensor kinase activity"/>
    <property type="evidence" value="ECO:0007669"/>
    <property type="project" value="InterPro"/>
</dbReference>
<dbReference type="InterPro" id="IPR050482">
    <property type="entry name" value="Sensor_HK_TwoCompSys"/>
</dbReference>
<dbReference type="InterPro" id="IPR036890">
    <property type="entry name" value="HATPase_C_sf"/>
</dbReference>
<evidence type="ECO:0000259" key="6">
    <source>
        <dbReference type="Pfam" id="PF07730"/>
    </source>
</evidence>
<evidence type="ECO:0000256" key="1">
    <source>
        <dbReference type="ARBA" id="ARBA00022679"/>
    </source>
</evidence>
<evidence type="ECO:0000256" key="5">
    <source>
        <dbReference type="SAM" id="Phobius"/>
    </source>
</evidence>
<dbReference type="STRING" id="910347.SAMN05421773_110181"/>
<feature type="transmembrane region" description="Helical" evidence="5">
    <location>
        <begin position="110"/>
        <end position="131"/>
    </location>
</feature>
<name>A0A1I1Q0A4_9ACTN</name>
<dbReference type="CDD" id="cd16917">
    <property type="entry name" value="HATPase_UhpB-NarQ-NarX-like"/>
    <property type="match status" value="1"/>
</dbReference>
<feature type="compositionally biased region" description="Basic and acidic residues" evidence="4">
    <location>
        <begin position="376"/>
        <end position="389"/>
    </location>
</feature>
<dbReference type="PANTHER" id="PTHR24421:SF63">
    <property type="entry name" value="SENSOR HISTIDINE KINASE DESK"/>
    <property type="match status" value="1"/>
</dbReference>
<dbReference type="AlphaFoldDB" id="A0A1I1Q0A4"/>
<feature type="transmembrane region" description="Helical" evidence="5">
    <location>
        <begin position="143"/>
        <end position="161"/>
    </location>
</feature>
<dbReference type="Gene3D" id="3.30.565.10">
    <property type="entry name" value="Histidine kinase-like ATPase, C-terminal domain"/>
    <property type="match status" value="1"/>
</dbReference>
<keyword evidence="8" id="KW-1185">Reference proteome</keyword>
<gene>
    <name evidence="7" type="ORF">SAMN05421773_110181</name>
</gene>
<feature type="transmembrane region" description="Helical" evidence="5">
    <location>
        <begin position="166"/>
        <end position="184"/>
    </location>
</feature>
<sequence>MNEEPGPAPWGAAAAPGASRHTTVGRLRGRVDRYRRASGYARFHYYSRWGLYLAAAVELTVLGLWAANQRNEATPGWAVVLLMLLGAVHATANLLLIRTGLRHYLGQEPFPARLLTGFLALTLFVLLVPALLAGTGRMPAEEAAPVFVWFAMFAASVTLVLPMRRAVPVMAGVTGTAILTGALAGVERTGLLGILFGCLLGNLCFSATFRPTAWGLRVLDELHAGRESRARLAVAEERLRFARDLHDVLGRNLSVIALKSELAAQLSRRGSETAVDQMVEVQRIARESQQELHAVVRGYREADLVNELAGARGVLEAAGIRCRVEQPAQPAELSLPVRATLGWVVREGATNVLRHAAATECTIVLSSADGRVRLSLENDGADRGPEEGRGAGSGLPGLRERLTALGGGLTAQRVGEGRFRLAAEVPAGADA</sequence>
<dbReference type="InterPro" id="IPR011712">
    <property type="entry name" value="Sig_transdc_His_kin_sub3_dim/P"/>
</dbReference>
<keyword evidence="5" id="KW-0472">Membrane</keyword>
<feature type="region of interest" description="Disordered" evidence="4">
    <location>
        <begin position="1"/>
        <end position="21"/>
    </location>
</feature>
<keyword evidence="3" id="KW-0902">Two-component regulatory system</keyword>
<feature type="compositionally biased region" description="Low complexity" evidence="4">
    <location>
        <begin position="9"/>
        <end position="18"/>
    </location>
</feature>
<keyword evidence="1" id="KW-0808">Transferase</keyword>
<dbReference type="PANTHER" id="PTHR24421">
    <property type="entry name" value="NITRATE/NITRITE SENSOR PROTEIN NARX-RELATED"/>
    <property type="match status" value="1"/>
</dbReference>
<evidence type="ECO:0000256" key="2">
    <source>
        <dbReference type="ARBA" id="ARBA00022777"/>
    </source>
</evidence>
<keyword evidence="5" id="KW-0812">Transmembrane</keyword>
<feature type="transmembrane region" description="Helical" evidence="5">
    <location>
        <begin position="45"/>
        <end position="65"/>
    </location>
</feature>
<protein>
    <submittedName>
        <fullName evidence="7">Two-component system, NarL family, sensor histidine kinase DesK</fullName>
    </submittedName>
</protein>
<dbReference type="GO" id="GO:0016020">
    <property type="term" value="C:membrane"/>
    <property type="evidence" value="ECO:0007669"/>
    <property type="project" value="InterPro"/>
</dbReference>
<feature type="transmembrane region" description="Helical" evidence="5">
    <location>
        <begin position="190"/>
        <end position="209"/>
    </location>
</feature>
<accession>A0A1I1Q0A4</accession>
<keyword evidence="2 7" id="KW-0418">Kinase</keyword>
<keyword evidence="5" id="KW-1133">Transmembrane helix</keyword>
<evidence type="ECO:0000256" key="3">
    <source>
        <dbReference type="ARBA" id="ARBA00023012"/>
    </source>
</evidence>
<feature type="region of interest" description="Disordered" evidence="4">
    <location>
        <begin position="376"/>
        <end position="397"/>
    </location>
</feature>
<dbReference type="SUPFAM" id="SSF55874">
    <property type="entry name" value="ATPase domain of HSP90 chaperone/DNA topoisomerase II/histidine kinase"/>
    <property type="match status" value="1"/>
</dbReference>
<dbReference type="Pfam" id="PF07730">
    <property type="entry name" value="HisKA_3"/>
    <property type="match status" value="1"/>
</dbReference>
<dbReference type="Gene3D" id="1.20.5.1930">
    <property type="match status" value="1"/>
</dbReference>
<proteinExistence type="predicted"/>
<dbReference type="EMBL" id="FOLM01000010">
    <property type="protein sequence ID" value="SFD15352.1"/>
    <property type="molecule type" value="Genomic_DNA"/>
</dbReference>
<evidence type="ECO:0000256" key="4">
    <source>
        <dbReference type="SAM" id="MobiDB-lite"/>
    </source>
</evidence>
<evidence type="ECO:0000313" key="7">
    <source>
        <dbReference type="EMBL" id="SFD15352.1"/>
    </source>
</evidence>
<evidence type="ECO:0000313" key="8">
    <source>
        <dbReference type="Proteomes" id="UP000199207"/>
    </source>
</evidence>
<dbReference type="RefSeq" id="WP_245834263.1">
    <property type="nucleotide sequence ID" value="NZ_FOLM01000010.1"/>
</dbReference>
<feature type="domain" description="Signal transduction histidine kinase subgroup 3 dimerisation and phosphoacceptor" evidence="6">
    <location>
        <begin position="237"/>
        <end position="304"/>
    </location>
</feature>